<proteinExistence type="predicted"/>
<dbReference type="AlphaFoldDB" id="A0A346XTC2"/>
<name>A0A346XTC2_9ACTN</name>
<dbReference type="InterPro" id="IPR039448">
    <property type="entry name" value="Beta_helix"/>
</dbReference>
<dbReference type="SUPFAM" id="SSF51126">
    <property type="entry name" value="Pectin lyase-like"/>
    <property type="match status" value="1"/>
</dbReference>
<dbReference type="EMBL" id="CP031165">
    <property type="protein sequence ID" value="AXV05469.1"/>
    <property type="molecule type" value="Genomic_DNA"/>
</dbReference>
<gene>
    <name evidence="2" type="ORF">DVS28_a0768</name>
</gene>
<dbReference type="NCBIfam" id="TIGR03804">
    <property type="entry name" value="para_beta_helix"/>
    <property type="match status" value="1"/>
</dbReference>
<evidence type="ECO:0000259" key="1">
    <source>
        <dbReference type="Pfam" id="PF13229"/>
    </source>
</evidence>
<protein>
    <submittedName>
        <fullName evidence="2">Lipoprotein</fullName>
    </submittedName>
</protein>
<dbReference type="KEGG" id="euz:DVS28_a0768"/>
<dbReference type="InterPro" id="IPR022441">
    <property type="entry name" value="Para_beta_helix_rpt-2"/>
</dbReference>
<dbReference type="Proteomes" id="UP000264006">
    <property type="component" value="Chromosome"/>
</dbReference>
<accession>A0A346XTC2</accession>
<dbReference type="InterPro" id="IPR012334">
    <property type="entry name" value="Pectin_lyas_fold"/>
</dbReference>
<sequence>MLVMLSACTATGPADRATTGGPTTVRLEVGDRFDRVVANSPVGSTFVIATGVHRRQFVAPRDGDVFVGEDGAVVSGATVLDPAAFRPQGGLWVMEDRHEEPFRADNGQLHGAMEDGRARDAANHDLWVDDVRLQHVETLDDLDQAGEWYFDYGSDQLWLGARPDESTPMELAVQPDFVRPTDAEDVSISNVTLRRFATPAQHGVIHAGGPRWTISDVAVEESHGTGIVVGDDTVLEDSIVVDNGQLGVGADGARGVVVRNTEIARNGQLGYLWAWEAGGLKFKDTADTRLEGNHVHDNHGPGIWYDLGNTAALVDGNRVEDNDVMGIFYEISSDATIRDNEVLGNGHAEGIGTLGAGIFVSISFDVLIEGNITAGNNQEIVLVHADRREEIGEEYGVRDVVVRRNRVTIDNDGSVGLYVDTDEDEYYTDRGNRFEDNTYVLDGCERCFLWEEPVDLATWQELGNDLGVNPEIRDGGP</sequence>
<keyword evidence="2" id="KW-0449">Lipoprotein</keyword>
<dbReference type="Gene3D" id="2.160.20.10">
    <property type="entry name" value="Single-stranded right-handed beta-helix, Pectin lyase-like"/>
    <property type="match status" value="1"/>
</dbReference>
<organism evidence="2 3">
    <name type="scientific">Euzebya pacifica</name>
    <dbReference type="NCBI Taxonomy" id="1608957"/>
    <lineage>
        <taxon>Bacteria</taxon>
        <taxon>Bacillati</taxon>
        <taxon>Actinomycetota</taxon>
        <taxon>Nitriliruptoria</taxon>
        <taxon>Euzebyales</taxon>
    </lineage>
</organism>
<dbReference type="PANTHER" id="PTHR36453">
    <property type="entry name" value="SECRETED PROTEIN-RELATED"/>
    <property type="match status" value="1"/>
</dbReference>
<reference evidence="2 3" key="1">
    <citation type="submission" date="2018-09" db="EMBL/GenBank/DDBJ databases">
        <title>Complete genome sequence of Euzebya sp. DY32-46 isolated from seawater of Pacific Ocean.</title>
        <authorList>
            <person name="Xu L."/>
            <person name="Wu Y.-H."/>
            <person name="Xu X.-W."/>
        </authorList>
    </citation>
    <scope>NUCLEOTIDE SEQUENCE [LARGE SCALE GENOMIC DNA]</scope>
    <source>
        <strain evidence="2 3">DY32-46</strain>
    </source>
</reference>
<evidence type="ECO:0000313" key="3">
    <source>
        <dbReference type="Proteomes" id="UP000264006"/>
    </source>
</evidence>
<feature type="domain" description="Right handed beta helix" evidence="1">
    <location>
        <begin position="203"/>
        <end position="371"/>
    </location>
</feature>
<keyword evidence="3" id="KW-1185">Reference proteome</keyword>
<dbReference type="Pfam" id="PF13229">
    <property type="entry name" value="Beta_helix"/>
    <property type="match status" value="1"/>
</dbReference>
<evidence type="ECO:0000313" key="2">
    <source>
        <dbReference type="EMBL" id="AXV05469.1"/>
    </source>
</evidence>
<dbReference type="PANTHER" id="PTHR36453:SF1">
    <property type="entry name" value="RIGHT HANDED BETA HELIX DOMAIN-CONTAINING PROTEIN"/>
    <property type="match status" value="1"/>
</dbReference>
<dbReference type="SMART" id="SM00710">
    <property type="entry name" value="PbH1"/>
    <property type="match status" value="5"/>
</dbReference>
<dbReference type="InterPro" id="IPR006626">
    <property type="entry name" value="PbH1"/>
</dbReference>
<dbReference type="InterPro" id="IPR011050">
    <property type="entry name" value="Pectin_lyase_fold/virulence"/>
</dbReference>